<dbReference type="EMBL" id="JAATIQ010000601">
    <property type="protein sequence ID" value="KAF4350395.1"/>
    <property type="molecule type" value="Genomic_DNA"/>
</dbReference>
<organism evidence="2 3">
    <name type="scientific">Cannabis sativa</name>
    <name type="common">Hemp</name>
    <name type="synonym">Marijuana</name>
    <dbReference type="NCBI Taxonomy" id="3483"/>
    <lineage>
        <taxon>Eukaryota</taxon>
        <taxon>Viridiplantae</taxon>
        <taxon>Streptophyta</taxon>
        <taxon>Embryophyta</taxon>
        <taxon>Tracheophyta</taxon>
        <taxon>Spermatophyta</taxon>
        <taxon>Magnoliopsida</taxon>
        <taxon>eudicotyledons</taxon>
        <taxon>Gunneridae</taxon>
        <taxon>Pentapetalae</taxon>
        <taxon>rosids</taxon>
        <taxon>fabids</taxon>
        <taxon>Rosales</taxon>
        <taxon>Cannabaceae</taxon>
        <taxon>Cannabis</taxon>
    </lineage>
</organism>
<proteinExistence type="predicted"/>
<reference evidence="2 3" key="1">
    <citation type="journal article" date="2020" name="bioRxiv">
        <title>Sequence and annotation of 42 cannabis genomes reveals extensive copy number variation in cannabinoid synthesis and pathogen resistance genes.</title>
        <authorList>
            <person name="Mckernan K.J."/>
            <person name="Helbert Y."/>
            <person name="Kane L.T."/>
            <person name="Ebling H."/>
            <person name="Zhang L."/>
            <person name="Liu B."/>
            <person name="Eaton Z."/>
            <person name="Mclaughlin S."/>
            <person name="Kingan S."/>
            <person name="Baybayan P."/>
            <person name="Concepcion G."/>
            <person name="Jordan M."/>
            <person name="Riva A."/>
            <person name="Barbazuk W."/>
            <person name="Harkins T."/>
        </authorList>
    </citation>
    <scope>NUCLEOTIDE SEQUENCE [LARGE SCALE GENOMIC DNA]</scope>
    <source>
        <strain evidence="3">cv. Jamaican Lion 4</strain>
        <tissue evidence="2">Leaf</tissue>
    </source>
</reference>
<protein>
    <submittedName>
        <fullName evidence="2">Uncharacterized protein</fullName>
    </submittedName>
</protein>
<comment type="caution">
    <text evidence="2">The sequence shown here is derived from an EMBL/GenBank/DDBJ whole genome shotgun (WGS) entry which is preliminary data.</text>
</comment>
<gene>
    <name evidence="2" type="ORF">G4B88_030913</name>
</gene>
<keyword evidence="1" id="KW-0812">Transmembrane</keyword>
<evidence type="ECO:0000256" key="1">
    <source>
        <dbReference type="SAM" id="Phobius"/>
    </source>
</evidence>
<keyword evidence="3" id="KW-1185">Reference proteome</keyword>
<evidence type="ECO:0000313" key="2">
    <source>
        <dbReference type="EMBL" id="KAF4350395.1"/>
    </source>
</evidence>
<accession>A0A7J6DW90</accession>
<dbReference type="AlphaFoldDB" id="A0A7J6DW90"/>
<feature type="transmembrane region" description="Helical" evidence="1">
    <location>
        <begin position="45"/>
        <end position="70"/>
    </location>
</feature>
<name>A0A7J6DW90_CANSA</name>
<keyword evidence="1" id="KW-1133">Transmembrane helix</keyword>
<evidence type="ECO:0000313" key="3">
    <source>
        <dbReference type="Proteomes" id="UP000583929"/>
    </source>
</evidence>
<sequence length="131" mass="14346">MGSSFLLLPNLKSPYSFLNSLTVGIFSRQKTVAGSTDSSPVRPELLLLSLCCGGSILLLAPFAGLVPLLCRAEMTDFRARLGDVRFDIINSPISAALRLAPRNRREENGCEHRFDLVSLPIDRFDDLCCSS</sequence>
<keyword evidence="1" id="KW-0472">Membrane</keyword>
<dbReference type="Proteomes" id="UP000583929">
    <property type="component" value="Unassembled WGS sequence"/>
</dbReference>